<evidence type="ECO:0000256" key="2">
    <source>
        <dbReference type="ARBA" id="ARBA00001974"/>
    </source>
</evidence>
<dbReference type="InterPro" id="IPR006050">
    <property type="entry name" value="DNA_photolyase_N"/>
</dbReference>
<evidence type="ECO:0000256" key="7">
    <source>
        <dbReference type="SAM" id="MobiDB-lite"/>
    </source>
</evidence>
<evidence type="ECO:0000313" key="9">
    <source>
        <dbReference type="EMBL" id="GLR26317.1"/>
    </source>
</evidence>
<dbReference type="PANTHER" id="PTHR11455:SF9">
    <property type="entry name" value="CRYPTOCHROME CIRCADIAN CLOCK 5 ISOFORM X1"/>
    <property type="match status" value="1"/>
</dbReference>
<proteinExistence type="inferred from homology"/>
<dbReference type="InterPro" id="IPR002081">
    <property type="entry name" value="Cryptochrome/DNA_photolyase_1"/>
</dbReference>
<name>A0ABQ5YS96_9BURK</name>
<keyword evidence="5 6" id="KW-0157">Chromophore</keyword>
<reference evidence="10" key="1">
    <citation type="journal article" date="2019" name="Int. J. Syst. Evol. Microbiol.">
        <title>The Global Catalogue of Microorganisms (GCM) 10K type strain sequencing project: providing services to taxonomists for standard genome sequencing and annotation.</title>
        <authorList>
            <consortium name="The Broad Institute Genomics Platform"/>
            <consortium name="The Broad Institute Genome Sequencing Center for Infectious Disease"/>
            <person name="Wu L."/>
            <person name="Ma J."/>
        </authorList>
    </citation>
    <scope>NUCLEOTIDE SEQUENCE [LARGE SCALE GENOMIC DNA]</scope>
    <source>
        <strain evidence="10">NBRC 105857</strain>
    </source>
</reference>
<dbReference type="EMBL" id="BSOJ01000015">
    <property type="protein sequence ID" value="GLR26317.1"/>
    <property type="molecule type" value="Genomic_DNA"/>
</dbReference>
<keyword evidence="4 6" id="KW-0274">FAD</keyword>
<feature type="domain" description="Photolyase/cryptochrome alpha/beta" evidence="8">
    <location>
        <begin position="5"/>
        <end position="143"/>
    </location>
</feature>
<gene>
    <name evidence="9" type="ORF">GCM10007875_14070</name>
</gene>
<dbReference type="InterPro" id="IPR036155">
    <property type="entry name" value="Crypto/Photolyase_N_sf"/>
</dbReference>
<dbReference type="InterPro" id="IPR014729">
    <property type="entry name" value="Rossmann-like_a/b/a_fold"/>
</dbReference>
<dbReference type="SUPFAM" id="SSF48173">
    <property type="entry name" value="Cryptochrome/photolyase FAD-binding domain"/>
    <property type="match status" value="1"/>
</dbReference>
<evidence type="ECO:0000256" key="1">
    <source>
        <dbReference type="ARBA" id="ARBA00001932"/>
    </source>
</evidence>
<feature type="region of interest" description="Disordered" evidence="7">
    <location>
        <begin position="515"/>
        <end position="555"/>
    </location>
</feature>
<dbReference type="Gene3D" id="1.25.40.80">
    <property type="match status" value="1"/>
</dbReference>
<evidence type="ECO:0000313" key="10">
    <source>
        <dbReference type="Proteomes" id="UP001156664"/>
    </source>
</evidence>
<dbReference type="InterPro" id="IPR036134">
    <property type="entry name" value="Crypto/Photolyase_FAD-like_sf"/>
</dbReference>
<sequence length="555" mass="63592">MSGSTVHLVWFKRDIRLSDHKPLTEALARLKNSQGRVQLRLVYLIEPTLLAQPDSAPQHFMFALECLQDLAEQLPAHTPLELVRADAPEFFRSLLDHLEPDQTLHVFSHEETGNWASFERDKVVARLLKSNGASWHQFQSNAVVRTLSNRDVWSQMWLQVMQKPVLPVPPALMEGSAAPAGSSNTGFGSFPSVHWHQGKQPRPDWMNVENFFPIGESDKTNRQRGGRREALSTLQAFLDHRGKHYRYEMSSPLSAESACSRVSPYLTFGVFSIREVLQILDQNRKDEPQWKASLKSFESRLHWHCHFIQKLETEPELEFRSAHPALNDLRNHGPLTDEEAARLQAWITGNTGFPMIDACMRMLRSTGWVNFRMRAMLVAFASYQLWLDWRHTAPLLAREFLDYEPGIHYAQFQMQSGVTGINTLRIYNPVKQAKDHDPEGTFIRRWIPELKDCPVDWIGNPWDLPGLIQQETGCMIGQTYPSPIVNPDTAISLARQKMTAWRKSPQFDQLAKAVYAKHGSRNPNRNGTPRKSRSASRKKIDERSTQQSQQGSLFD</sequence>
<comment type="cofactor">
    <cofactor evidence="2">
        <name>FAD</name>
        <dbReference type="ChEBI" id="CHEBI:57692"/>
    </cofactor>
</comment>
<dbReference type="PANTHER" id="PTHR11455">
    <property type="entry name" value="CRYPTOCHROME"/>
    <property type="match status" value="1"/>
</dbReference>
<dbReference type="Proteomes" id="UP001156664">
    <property type="component" value="Unassembled WGS sequence"/>
</dbReference>
<evidence type="ECO:0000256" key="3">
    <source>
        <dbReference type="ARBA" id="ARBA00022630"/>
    </source>
</evidence>
<dbReference type="InterPro" id="IPR005101">
    <property type="entry name" value="Cryptochr/Photolyase_FAD-bd"/>
</dbReference>
<organism evidence="9 10">
    <name type="scientific">Limnobacter litoralis</name>
    <dbReference type="NCBI Taxonomy" id="481366"/>
    <lineage>
        <taxon>Bacteria</taxon>
        <taxon>Pseudomonadati</taxon>
        <taxon>Pseudomonadota</taxon>
        <taxon>Betaproteobacteria</taxon>
        <taxon>Burkholderiales</taxon>
        <taxon>Burkholderiaceae</taxon>
        <taxon>Limnobacter</taxon>
    </lineage>
</organism>
<dbReference type="SUPFAM" id="SSF52425">
    <property type="entry name" value="Cryptochrome/photolyase, N-terminal domain"/>
    <property type="match status" value="1"/>
</dbReference>
<feature type="compositionally biased region" description="Basic residues" evidence="7">
    <location>
        <begin position="528"/>
        <end position="537"/>
    </location>
</feature>
<dbReference type="Pfam" id="PF03441">
    <property type="entry name" value="FAD_binding_7"/>
    <property type="match status" value="1"/>
</dbReference>
<keyword evidence="3 6" id="KW-0285">Flavoprotein</keyword>
<comment type="cofactor">
    <cofactor evidence="1">
        <name>(6R)-5,10-methylene-5,6,7,8-tetrahydrofolate</name>
        <dbReference type="ChEBI" id="CHEBI:15636"/>
    </cofactor>
</comment>
<accession>A0ABQ5YS96</accession>
<comment type="caution">
    <text evidence="9">The sequence shown here is derived from an EMBL/GenBank/DDBJ whole genome shotgun (WGS) entry which is preliminary data.</text>
</comment>
<dbReference type="InterPro" id="IPR018394">
    <property type="entry name" value="DNA_photolyase_1_CS_C"/>
</dbReference>
<dbReference type="Gene3D" id="3.40.50.620">
    <property type="entry name" value="HUPs"/>
    <property type="match status" value="1"/>
</dbReference>
<evidence type="ECO:0000256" key="4">
    <source>
        <dbReference type="ARBA" id="ARBA00022827"/>
    </source>
</evidence>
<dbReference type="PROSITE" id="PS51645">
    <property type="entry name" value="PHR_CRY_ALPHA_BETA"/>
    <property type="match status" value="1"/>
</dbReference>
<keyword evidence="10" id="KW-1185">Reference proteome</keyword>
<feature type="compositionally biased region" description="Polar residues" evidence="7">
    <location>
        <begin position="545"/>
        <end position="555"/>
    </location>
</feature>
<comment type="similarity">
    <text evidence="6">Belongs to the DNA photolyase family.</text>
</comment>
<evidence type="ECO:0000259" key="8">
    <source>
        <dbReference type="PROSITE" id="PS51645"/>
    </source>
</evidence>
<evidence type="ECO:0000256" key="6">
    <source>
        <dbReference type="RuleBase" id="RU004182"/>
    </source>
</evidence>
<protein>
    <submittedName>
        <fullName evidence="9">Deoxyribodipyrimidine photo-lyase</fullName>
    </submittedName>
</protein>
<dbReference type="PROSITE" id="PS00394">
    <property type="entry name" value="DNA_PHOTOLYASES_1_1"/>
    <property type="match status" value="1"/>
</dbReference>
<evidence type="ECO:0000256" key="5">
    <source>
        <dbReference type="ARBA" id="ARBA00022991"/>
    </source>
</evidence>
<dbReference type="PRINTS" id="PR00147">
    <property type="entry name" value="DNAPHOTLYASE"/>
</dbReference>
<dbReference type="RefSeq" id="WP_284280869.1">
    <property type="nucleotide sequence ID" value="NZ_BSOJ01000015.1"/>
</dbReference>
<dbReference type="Pfam" id="PF00875">
    <property type="entry name" value="DNA_photolyase"/>
    <property type="match status" value="1"/>
</dbReference>
<dbReference type="Gene3D" id="1.10.579.10">
    <property type="entry name" value="DNA Cyclobutane Dipyrimidine Photolyase, subunit A, domain 3"/>
    <property type="match status" value="1"/>
</dbReference>